<feature type="compositionally biased region" description="Polar residues" evidence="1">
    <location>
        <begin position="35"/>
        <end position="49"/>
    </location>
</feature>
<evidence type="ECO:0000313" key="3">
    <source>
        <dbReference type="Proteomes" id="UP000233837"/>
    </source>
</evidence>
<reference evidence="2 3" key="1">
    <citation type="journal article" date="2016" name="Sci. Rep.">
        <title>The Dendrobium catenatum Lindl. genome sequence provides insights into polysaccharide synthase, floral development and adaptive evolution.</title>
        <authorList>
            <person name="Zhang G.Q."/>
            <person name="Xu Q."/>
            <person name="Bian C."/>
            <person name="Tsai W.C."/>
            <person name="Yeh C.M."/>
            <person name="Liu K.W."/>
            <person name="Yoshida K."/>
            <person name="Zhang L.S."/>
            <person name="Chang S.B."/>
            <person name="Chen F."/>
            <person name="Shi Y."/>
            <person name="Su Y.Y."/>
            <person name="Zhang Y.Q."/>
            <person name="Chen L.J."/>
            <person name="Yin Y."/>
            <person name="Lin M."/>
            <person name="Huang H."/>
            <person name="Deng H."/>
            <person name="Wang Z.W."/>
            <person name="Zhu S.L."/>
            <person name="Zhao X."/>
            <person name="Deng C."/>
            <person name="Niu S.C."/>
            <person name="Huang J."/>
            <person name="Wang M."/>
            <person name="Liu G.H."/>
            <person name="Yang H.J."/>
            <person name="Xiao X.J."/>
            <person name="Hsiao Y.Y."/>
            <person name="Wu W.L."/>
            <person name="Chen Y.Y."/>
            <person name="Mitsuda N."/>
            <person name="Ohme-Takagi M."/>
            <person name="Luo Y.B."/>
            <person name="Van de Peer Y."/>
            <person name="Liu Z.J."/>
        </authorList>
    </citation>
    <scope>NUCLEOTIDE SEQUENCE [LARGE SCALE GENOMIC DNA]</scope>
    <source>
        <tissue evidence="2">The whole plant</tissue>
    </source>
</reference>
<sequence>MNKNRDYENKKKSLIQAKKNNHPEHKQHKIPISANPKQRQIQEQSSTGESNKEEASRPDQILIVFPNIFLSAIIDCWEFIADGSWPYHSC</sequence>
<evidence type="ECO:0000313" key="2">
    <source>
        <dbReference type="EMBL" id="PKU83485.1"/>
    </source>
</evidence>
<keyword evidence="3" id="KW-1185">Reference proteome</keyword>
<name>A0A2I0X6E4_9ASPA</name>
<dbReference type="Proteomes" id="UP000233837">
    <property type="component" value="Unassembled WGS sequence"/>
</dbReference>
<gene>
    <name evidence="2" type="ORF">MA16_Dca018474</name>
</gene>
<protein>
    <submittedName>
        <fullName evidence="2">Uncharacterized protein</fullName>
    </submittedName>
</protein>
<feature type="region of interest" description="Disordered" evidence="1">
    <location>
        <begin position="1"/>
        <end position="57"/>
    </location>
</feature>
<dbReference type="AlphaFoldDB" id="A0A2I0X6E4"/>
<evidence type="ECO:0000256" key="1">
    <source>
        <dbReference type="SAM" id="MobiDB-lite"/>
    </source>
</evidence>
<organism evidence="2 3">
    <name type="scientific">Dendrobium catenatum</name>
    <dbReference type="NCBI Taxonomy" id="906689"/>
    <lineage>
        <taxon>Eukaryota</taxon>
        <taxon>Viridiplantae</taxon>
        <taxon>Streptophyta</taxon>
        <taxon>Embryophyta</taxon>
        <taxon>Tracheophyta</taxon>
        <taxon>Spermatophyta</taxon>
        <taxon>Magnoliopsida</taxon>
        <taxon>Liliopsida</taxon>
        <taxon>Asparagales</taxon>
        <taxon>Orchidaceae</taxon>
        <taxon>Epidendroideae</taxon>
        <taxon>Malaxideae</taxon>
        <taxon>Dendrobiinae</taxon>
        <taxon>Dendrobium</taxon>
    </lineage>
</organism>
<proteinExistence type="predicted"/>
<accession>A0A2I0X6E4</accession>
<reference evidence="2 3" key="2">
    <citation type="journal article" date="2017" name="Nature">
        <title>The Apostasia genome and the evolution of orchids.</title>
        <authorList>
            <person name="Zhang G.Q."/>
            <person name="Liu K.W."/>
            <person name="Li Z."/>
            <person name="Lohaus R."/>
            <person name="Hsiao Y.Y."/>
            <person name="Niu S.C."/>
            <person name="Wang J.Y."/>
            <person name="Lin Y.C."/>
            <person name="Xu Q."/>
            <person name="Chen L.J."/>
            <person name="Yoshida K."/>
            <person name="Fujiwara S."/>
            <person name="Wang Z.W."/>
            <person name="Zhang Y.Q."/>
            <person name="Mitsuda N."/>
            <person name="Wang M."/>
            <person name="Liu G.H."/>
            <person name="Pecoraro L."/>
            <person name="Huang H.X."/>
            <person name="Xiao X.J."/>
            <person name="Lin M."/>
            <person name="Wu X.Y."/>
            <person name="Wu W.L."/>
            <person name="Chen Y.Y."/>
            <person name="Chang S.B."/>
            <person name="Sakamoto S."/>
            <person name="Ohme-Takagi M."/>
            <person name="Yagi M."/>
            <person name="Zeng S.J."/>
            <person name="Shen C.Y."/>
            <person name="Yeh C.M."/>
            <person name="Luo Y.B."/>
            <person name="Tsai W.C."/>
            <person name="Van de Peer Y."/>
            <person name="Liu Z.J."/>
        </authorList>
    </citation>
    <scope>NUCLEOTIDE SEQUENCE [LARGE SCALE GENOMIC DNA]</scope>
    <source>
        <tissue evidence="2">The whole plant</tissue>
    </source>
</reference>
<feature type="compositionally biased region" description="Basic and acidic residues" evidence="1">
    <location>
        <begin position="1"/>
        <end position="11"/>
    </location>
</feature>
<dbReference type="EMBL" id="KZ502104">
    <property type="protein sequence ID" value="PKU83485.1"/>
    <property type="molecule type" value="Genomic_DNA"/>
</dbReference>